<dbReference type="eggNOG" id="COG0726">
    <property type="taxonomic scope" value="Bacteria"/>
</dbReference>
<dbReference type="OrthoDB" id="9784220at2"/>
<dbReference type="AlphaFoldDB" id="A0A023X4M2"/>
<protein>
    <submittedName>
        <fullName evidence="2 3">Polysaccharide deacetylase</fullName>
    </submittedName>
</protein>
<proteinExistence type="predicted"/>
<dbReference type="HOGENOM" id="CLU_029940_1_2_11"/>
<dbReference type="InterPro" id="IPR002509">
    <property type="entry name" value="NODB_dom"/>
</dbReference>
<dbReference type="Pfam" id="PF01522">
    <property type="entry name" value="Polysacc_deac_1"/>
    <property type="match status" value="1"/>
</dbReference>
<name>A0A023X4M2_RUBRA</name>
<dbReference type="GO" id="GO:0005975">
    <property type="term" value="P:carbohydrate metabolic process"/>
    <property type="evidence" value="ECO:0007669"/>
    <property type="project" value="InterPro"/>
</dbReference>
<dbReference type="Proteomes" id="UP001281130">
    <property type="component" value="Unassembled WGS sequence"/>
</dbReference>
<dbReference type="PANTHER" id="PTHR47561:SF1">
    <property type="entry name" value="POLYSACCHARIDE DEACETYLASE FAMILY PROTEIN (AFU_ORTHOLOGUE AFUA_6G05030)"/>
    <property type="match status" value="1"/>
</dbReference>
<evidence type="ECO:0000259" key="1">
    <source>
        <dbReference type="PROSITE" id="PS51677"/>
    </source>
</evidence>
<dbReference type="KEGG" id="rrd:RradSPS_1716"/>
<dbReference type="EMBL" id="CP007514">
    <property type="protein sequence ID" value="AHY46999.1"/>
    <property type="molecule type" value="Genomic_DNA"/>
</dbReference>
<organism evidence="2 4">
    <name type="scientific">Rubrobacter radiotolerans</name>
    <name type="common">Arthrobacter radiotolerans</name>
    <dbReference type="NCBI Taxonomy" id="42256"/>
    <lineage>
        <taxon>Bacteria</taxon>
        <taxon>Bacillati</taxon>
        <taxon>Actinomycetota</taxon>
        <taxon>Rubrobacteria</taxon>
        <taxon>Rubrobacterales</taxon>
        <taxon>Rubrobacteraceae</taxon>
        <taxon>Rubrobacter</taxon>
    </lineage>
</organism>
<accession>A0A023X4M2</accession>
<evidence type="ECO:0000313" key="2">
    <source>
        <dbReference type="EMBL" id="AHY46999.1"/>
    </source>
</evidence>
<dbReference type="SUPFAM" id="SSF88713">
    <property type="entry name" value="Glycoside hydrolase/deacetylase"/>
    <property type="match status" value="1"/>
</dbReference>
<reference evidence="3" key="2">
    <citation type="submission" date="2023-11" db="EMBL/GenBank/DDBJ databases">
        <title>MicrobeMod: A computational toolkit for identifying prokaryotic methylation and restriction-modification with nanopore sequencing.</title>
        <authorList>
            <person name="Crits-Christoph A."/>
            <person name="Kang S.C."/>
            <person name="Lee H."/>
            <person name="Ostrov N."/>
        </authorList>
    </citation>
    <scope>NUCLEOTIDE SEQUENCE</scope>
    <source>
        <strain evidence="3">ATCC 51242</strain>
    </source>
</reference>
<sequence length="290" mass="32638">MSDPNDAPLTLWGPDGRRAAVSVTFDNLGEAADLERGLWPAGEPLGEHFSVKRTLPRILGLLDELGIRATFFVEGLNARLYPEALLEIVDRGHDLGYHGWRHESWAGLSPSEEARLLERGVQEMDRIDVRPRGFRPPGGRLNPSSLGLLKDLGFTYCSPAGRGVGVLEDVVILPFEWRLIDAYYYLPRFGGLREADTGSSEPLAPSRFGETIRARLEKTVRGGSHVSLLFHPFLEEQDDRFRVMREVLQALQKLMDDGVVWCATYREMAPWLRSHLEEFDGGLRLDLTET</sequence>
<feature type="domain" description="NodB homology" evidence="1">
    <location>
        <begin position="36"/>
        <end position="262"/>
    </location>
</feature>
<dbReference type="RefSeq" id="WP_051589606.1">
    <property type="nucleotide sequence ID" value="NZ_CP007514.1"/>
</dbReference>
<evidence type="ECO:0000313" key="4">
    <source>
        <dbReference type="Proteomes" id="UP000025229"/>
    </source>
</evidence>
<dbReference type="EMBL" id="JAWXXX010000001">
    <property type="protein sequence ID" value="MDX5894405.1"/>
    <property type="molecule type" value="Genomic_DNA"/>
</dbReference>
<dbReference type="PANTHER" id="PTHR47561">
    <property type="entry name" value="POLYSACCHARIDE DEACETYLASE FAMILY PROTEIN (AFU_ORTHOLOGUE AFUA_6G05030)"/>
    <property type="match status" value="1"/>
</dbReference>
<dbReference type="InterPro" id="IPR011330">
    <property type="entry name" value="Glyco_hydro/deAcase_b/a-brl"/>
</dbReference>
<reference evidence="2 4" key="1">
    <citation type="submission" date="2014-03" db="EMBL/GenBank/DDBJ databases">
        <title>Complete genome sequence of the Radio-Resistant Rubrobacter radiotolerans RSPS-4.</title>
        <authorList>
            <person name="Egas C.C."/>
            <person name="Barroso C.C."/>
            <person name="Froufe H.J.C."/>
            <person name="Pacheco J.J."/>
            <person name="Albuquerque L.L."/>
            <person name="da Costa M.M.S."/>
        </authorList>
    </citation>
    <scope>NUCLEOTIDE SEQUENCE [LARGE SCALE GENOMIC DNA]</scope>
    <source>
        <strain evidence="2 4">RSPS-4</strain>
    </source>
</reference>
<dbReference type="Gene3D" id="3.20.20.370">
    <property type="entry name" value="Glycoside hydrolase/deacetylase"/>
    <property type="match status" value="1"/>
</dbReference>
<gene>
    <name evidence="2" type="ORF">RradSPS_1716</name>
    <name evidence="3" type="ORF">SIL72_10240</name>
</gene>
<evidence type="ECO:0000313" key="3">
    <source>
        <dbReference type="EMBL" id="MDX5894405.1"/>
    </source>
</evidence>
<dbReference type="STRING" id="42256.RradSPS_1716"/>
<dbReference type="PROSITE" id="PS51677">
    <property type="entry name" value="NODB"/>
    <property type="match status" value="1"/>
</dbReference>
<dbReference type="Proteomes" id="UP000025229">
    <property type="component" value="Chromosome"/>
</dbReference>
<dbReference type="GO" id="GO:0016810">
    <property type="term" value="F:hydrolase activity, acting on carbon-nitrogen (but not peptide) bonds"/>
    <property type="evidence" value="ECO:0007669"/>
    <property type="project" value="InterPro"/>
</dbReference>
<keyword evidence="4" id="KW-1185">Reference proteome</keyword>